<name>A0ABR4PDV7_9HELO</name>
<evidence type="ECO:0000256" key="1">
    <source>
        <dbReference type="SAM" id="Phobius"/>
    </source>
</evidence>
<dbReference type="EMBL" id="JBFCZG010000006">
    <property type="protein sequence ID" value="KAL3421516.1"/>
    <property type="molecule type" value="Genomic_DNA"/>
</dbReference>
<evidence type="ECO:0000313" key="3">
    <source>
        <dbReference type="Proteomes" id="UP001629113"/>
    </source>
</evidence>
<protein>
    <submittedName>
        <fullName evidence="2">Uncharacterized protein</fullName>
    </submittedName>
</protein>
<evidence type="ECO:0000313" key="2">
    <source>
        <dbReference type="EMBL" id="KAL3421516.1"/>
    </source>
</evidence>
<gene>
    <name evidence="2" type="ORF">PVAG01_07962</name>
</gene>
<feature type="transmembrane region" description="Helical" evidence="1">
    <location>
        <begin position="20"/>
        <end position="39"/>
    </location>
</feature>
<proteinExistence type="predicted"/>
<organism evidence="2 3">
    <name type="scientific">Phlyctema vagabunda</name>
    <dbReference type="NCBI Taxonomy" id="108571"/>
    <lineage>
        <taxon>Eukaryota</taxon>
        <taxon>Fungi</taxon>
        <taxon>Dikarya</taxon>
        <taxon>Ascomycota</taxon>
        <taxon>Pezizomycotina</taxon>
        <taxon>Leotiomycetes</taxon>
        <taxon>Helotiales</taxon>
        <taxon>Dermateaceae</taxon>
        <taxon>Phlyctema</taxon>
    </lineage>
</organism>
<keyword evidence="1" id="KW-1133">Transmembrane helix</keyword>
<sequence length="172" mass="20449">MGPLESGWPHADPAQTTRRILLRVLYVAILLAMPALVTWRMTRVRMRVRKEIYAVLDQEPDFATRHDRFLTAFATRRMREDREAHTRHLEAMGKAYEVWCRAQLAEMRRKERGWLWQWKRTLDEKVPDEESLVSTEKMSSVEKTTMGDEEVLDQMWNRGFSDLVRKIEQASK</sequence>
<keyword evidence="1" id="KW-0812">Transmembrane</keyword>
<comment type="caution">
    <text evidence="2">The sequence shown here is derived from an EMBL/GenBank/DDBJ whole genome shotgun (WGS) entry which is preliminary data.</text>
</comment>
<accession>A0ABR4PDV7</accession>
<keyword evidence="1" id="KW-0472">Membrane</keyword>
<dbReference type="Proteomes" id="UP001629113">
    <property type="component" value="Unassembled WGS sequence"/>
</dbReference>
<keyword evidence="3" id="KW-1185">Reference proteome</keyword>
<reference evidence="2 3" key="1">
    <citation type="submission" date="2024-06" db="EMBL/GenBank/DDBJ databases">
        <title>Complete genome of Phlyctema vagabunda strain 19-DSS-EL-015.</title>
        <authorList>
            <person name="Fiorenzani C."/>
        </authorList>
    </citation>
    <scope>NUCLEOTIDE SEQUENCE [LARGE SCALE GENOMIC DNA]</scope>
    <source>
        <strain evidence="2 3">19-DSS-EL-015</strain>
    </source>
</reference>